<dbReference type="OrthoDB" id="4779432at2759"/>
<accession>A0A7C8IUW7</accession>
<dbReference type="EMBL" id="WUBL01000003">
    <property type="protein sequence ID" value="KAF2972906.1"/>
    <property type="molecule type" value="Genomic_DNA"/>
</dbReference>
<gene>
    <name evidence="2" type="ORF">GQX73_g537</name>
</gene>
<dbReference type="Proteomes" id="UP000481858">
    <property type="component" value="Unassembled WGS sequence"/>
</dbReference>
<feature type="region of interest" description="Disordered" evidence="1">
    <location>
        <begin position="149"/>
        <end position="182"/>
    </location>
</feature>
<evidence type="ECO:0000313" key="3">
    <source>
        <dbReference type="Proteomes" id="UP000481858"/>
    </source>
</evidence>
<sequence length="433" mass="49486">MSNPTSQQIKSITPPSIEEREVQTLEAIADSQYLTEGWPMLGTPHDARSIIQLLMRHSLAIRDPESPRVKQFVNRYYEVSTWNIQTVNFIRLHYELQQFFGRLDELFFFGLLTRSVARPSSGRKNLLELGIFDTVSAEGCYGLCSNQRSTSASAKPTTGSGSTTASSPKLESKEPPKSEAERQIGTLEAVADGLFGPSRHRGRYDTPYDGRTMALLSINHCLAVQDPSSSRVTRFAEQYAEVKTWYLETIDFEVLKDELWQLFARLDELFFFGLLSRKVDSPMGRRPVLIVEIIDDYDKKCHYAGRYLPKEGKIRLWLRDYRHPENRRSFRVILGTLLHELTHAYLGLADKKHENHGKWVADCKSHGEYFWALLQYLAETIMKFTDSPSWREEMDVIDAERSIRCLLVRIQPASALASFQDIAVGASGTDLEF</sequence>
<keyword evidence="3" id="KW-1185">Reference proteome</keyword>
<reference evidence="2 3" key="1">
    <citation type="submission" date="2019-12" db="EMBL/GenBank/DDBJ databases">
        <title>Draft genome sequence of the ascomycete Xylaria multiplex DSM 110363.</title>
        <authorList>
            <person name="Buettner E."/>
            <person name="Kellner H."/>
        </authorList>
    </citation>
    <scope>NUCLEOTIDE SEQUENCE [LARGE SCALE GENOMIC DNA]</scope>
    <source>
        <strain evidence="2 3">DSM 110363</strain>
    </source>
</reference>
<evidence type="ECO:0000256" key="1">
    <source>
        <dbReference type="SAM" id="MobiDB-lite"/>
    </source>
</evidence>
<feature type="compositionally biased region" description="Basic and acidic residues" evidence="1">
    <location>
        <begin position="170"/>
        <end position="182"/>
    </location>
</feature>
<dbReference type="InParanoid" id="A0A7C8IUW7"/>
<feature type="compositionally biased region" description="Low complexity" evidence="1">
    <location>
        <begin position="149"/>
        <end position="169"/>
    </location>
</feature>
<protein>
    <submittedName>
        <fullName evidence="2">Uncharacterized protein</fullName>
    </submittedName>
</protein>
<proteinExistence type="predicted"/>
<comment type="caution">
    <text evidence="2">The sequence shown here is derived from an EMBL/GenBank/DDBJ whole genome shotgun (WGS) entry which is preliminary data.</text>
</comment>
<name>A0A7C8IUW7_9PEZI</name>
<evidence type="ECO:0000313" key="2">
    <source>
        <dbReference type="EMBL" id="KAF2972906.1"/>
    </source>
</evidence>
<organism evidence="2 3">
    <name type="scientific">Xylaria multiplex</name>
    <dbReference type="NCBI Taxonomy" id="323545"/>
    <lineage>
        <taxon>Eukaryota</taxon>
        <taxon>Fungi</taxon>
        <taxon>Dikarya</taxon>
        <taxon>Ascomycota</taxon>
        <taxon>Pezizomycotina</taxon>
        <taxon>Sordariomycetes</taxon>
        <taxon>Xylariomycetidae</taxon>
        <taxon>Xylariales</taxon>
        <taxon>Xylariaceae</taxon>
        <taxon>Xylaria</taxon>
    </lineage>
</organism>
<dbReference type="AlphaFoldDB" id="A0A7C8IUW7"/>